<comment type="caution">
    <text evidence="1">The sequence shown here is derived from an EMBL/GenBank/DDBJ whole genome shotgun (WGS) entry which is preliminary data.</text>
</comment>
<sequence>MNALYHGCEIKIKEFNIDAISCTLEWVNLLCTERNMAAEEIWGIGTPSEENMEIIVSQGYFPALNWEWFRQKYPKIEYAVATEMFLCALHRAIEKKELYVLRPPHVDNPLIGTKLIGNIITGQREDYWIAEADEVVHYFRQYWPLVELQDQSLLDYFFKNYPLFCFPVSEYDRVLIPDLPEIDWNDCFLFP</sequence>
<dbReference type="Proteomes" id="UP001251085">
    <property type="component" value="Unassembled WGS sequence"/>
</dbReference>
<protein>
    <submittedName>
        <fullName evidence="1">Uncharacterized protein</fullName>
    </submittedName>
</protein>
<keyword evidence="2" id="KW-1185">Reference proteome</keyword>
<dbReference type="EMBL" id="JAVRQI010000035">
    <property type="protein sequence ID" value="MDT1064758.1"/>
    <property type="molecule type" value="Genomic_DNA"/>
</dbReference>
<evidence type="ECO:0000313" key="1">
    <source>
        <dbReference type="EMBL" id="MDT1064758.1"/>
    </source>
</evidence>
<proteinExistence type="predicted"/>
<evidence type="ECO:0000313" key="2">
    <source>
        <dbReference type="Proteomes" id="UP001251085"/>
    </source>
</evidence>
<gene>
    <name evidence="1" type="ORF">RM190_23080</name>
</gene>
<name>A0ABU3EKK9_9RHOB</name>
<organism evidence="1 2">
    <name type="scientific">Paracoccus broussonetiae</name>
    <dbReference type="NCBI Taxonomy" id="3075834"/>
    <lineage>
        <taxon>Bacteria</taxon>
        <taxon>Pseudomonadati</taxon>
        <taxon>Pseudomonadota</taxon>
        <taxon>Alphaproteobacteria</taxon>
        <taxon>Rhodobacterales</taxon>
        <taxon>Paracoccaceae</taxon>
        <taxon>Paracoccus</taxon>
    </lineage>
</organism>
<reference evidence="2" key="1">
    <citation type="submission" date="2023-07" db="EMBL/GenBank/DDBJ databases">
        <title>Characterization of two Paracoccaceae strains isolated from Phycosphere and proposal of Xinfangfangia lacusdiani sp. nov.</title>
        <authorList>
            <person name="Deng Y."/>
            <person name="Zhang Y.Q."/>
        </authorList>
    </citation>
    <scope>NUCLEOTIDE SEQUENCE [LARGE SCALE GENOMIC DNA]</scope>
    <source>
        <strain evidence="2">CPCC 101403</strain>
    </source>
</reference>
<accession>A0ABU3EKK9</accession>
<dbReference type="RefSeq" id="WP_311761838.1">
    <property type="nucleotide sequence ID" value="NZ_JAVRQI010000035.1"/>
</dbReference>